<feature type="domain" description="KIB1-4 beta-propeller" evidence="1">
    <location>
        <begin position="1"/>
        <end position="211"/>
    </location>
</feature>
<dbReference type="eggNOG" id="ENOG502SQHQ">
    <property type="taxonomic scope" value="Eukaryota"/>
</dbReference>
<dbReference type="PANTHER" id="PTHR44259">
    <property type="entry name" value="OS07G0183000 PROTEIN-RELATED"/>
    <property type="match status" value="1"/>
</dbReference>
<reference evidence="3" key="1">
    <citation type="submission" date="2013-01" db="EMBL/GenBank/DDBJ databases">
        <title>Draft Genome Sequence of a Mulberry Tree, Morus notabilis C.K. Schneid.</title>
        <authorList>
            <person name="He N."/>
            <person name="Zhao S."/>
        </authorList>
    </citation>
    <scope>NUCLEOTIDE SEQUENCE</scope>
</reference>
<dbReference type="KEGG" id="mnt:21385650"/>
<dbReference type="OrthoDB" id="642536at2759"/>
<protein>
    <recommendedName>
        <fullName evidence="1">KIB1-4 beta-propeller domain-containing protein</fullName>
    </recommendedName>
</protein>
<proteinExistence type="predicted"/>
<sequence>MVIFNPENQVAFTGVPGDGEWIWISNPGKLLFRDISYLRGQDQVYALCDDGSLVRIEFAFHNISGKMSSTVNELVKLMEFSGPLSAKVELIAAHPIGESVGPLPEMERTGRAYLVASPDDDLFGVFRYSEDMGSDQRTAEFAVYKFNPRGVGWESVISIRDKAFFVGNNTSWSIFSANTVNCRKNRIYFTDDNWELEWLHNIQGLDIGVYDMETRRTEGLGFGVSTSTSSLVRSTWITPGLTPNAFR</sequence>
<organism evidence="2 3">
    <name type="scientific">Morus notabilis</name>
    <dbReference type="NCBI Taxonomy" id="981085"/>
    <lineage>
        <taxon>Eukaryota</taxon>
        <taxon>Viridiplantae</taxon>
        <taxon>Streptophyta</taxon>
        <taxon>Embryophyta</taxon>
        <taxon>Tracheophyta</taxon>
        <taxon>Spermatophyta</taxon>
        <taxon>Magnoliopsida</taxon>
        <taxon>eudicotyledons</taxon>
        <taxon>Gunneridae</taxon>
        <taxon>Pentapetalae</taxon>
        <taxon>rosids</taxon>
        <taxon>fabids</taxon>
        <taxon>Rosales</taxon>
        <taxon>Moraceae</taxon>
        <taxon>Moreae</taxon>
        <taxon>Morus</taxon>
    </lineage>
</organism>
<dbReference type="Pfam" id="PF03478">
    <property type="entry name" value="Beta-prop_KIB1-4"/>
    <property type="match status" value="1"/>
</dbReference>
<dbReference type="STRING" id="981085.W9SPL7"/>
<dbReference type="Proteomes" id="UP000030645">
    <property type="component" value="Unassembled WGS sequence"/>
</dbReference>
<evidence type="ECO:0000259" key="1">
    <source>
        <dbReference type="Pfam" id="PF03478"/>
    </source>
</evidence>
<dbReference type="EMBL" id="KE624200">
    <property type="protein sequence ID" value="EXC46726.1"/>
    <property type="molecule type" value="Genomic_DNA"/>
</dbReference>
<dbReference type="InterPro" id="IPR050942">
    <property type="entry name" value="F-box_BR-signaling"/>
</dbReference>
<accession>W9SPL7</accession>
<dbReference type="AlphaFoldDB" id="W9SPL7"/>
<evidence type="ECO:0000313" key="3">
    <source>
        <dbReference type="Proteomes" id="UP000030645"/>
    </source>
</evidence>
<name>W9SPL7_9ROSA</name>
<dbReference type="InterPro" id="IPR005174">
    <property type="entry name" value="KIB1-4_b-propeller"/>
</dbReference>
<keyword evidence="3" id="KW-1185">Reference proteome</keyword>
<evidence type="ECO:0000313" key="2">
    <source>
        <dbReference type="EMBL" id="EXC46726.1"/>
    </source>
</evidence>
<gene>
    <name evidence="2" type="ORF">L484_002069</name>
</gene>